<reference evidence="1" key="1">
    <citation type="submission" date="2021-02" db="EMBL/GenBank/DDBJ databases">
        <authorList>
            <consortium name="DOE Joint Genome Institute"/>
            <person name="Ahrendt S."/>
            <person name="Looney B.P."/>
            <person name="Miyauchi S."/>
            <person name="Morin E."/>
            <person name="Drula E."/>
            <person name="Courty P.E."/>
            <person name="Chicoki N."/>
            <person name="Fauchery L."/>
            <person name="Kohler A."/>
            <person name="Kuo A."/>
            <person name="Labutti K."/>
            <person name="Pangilinan J."/>
            <person name="Lipzen A."/>
            <person name="Riley R."/>
            <person name="Andreopoulos W."/>
            <person name="He G."/>
            <person name="Johnson J."/>
            <person name="Barry K.W."/>
            <person name="Grigoriev I.V."/>
            <person name="Nagy L."/>
            <person name="Hibbett D."/>
            <person name="Henrissat B."/>
            <person name="Matheny P.B."/>
            <person name="Labbe J."/>
            <person name="Martin F."/>
        </authorList>
    </citation>
    <scope>NUCLEOTIDE SEQUENCE</scope>
    <source>
        <strain evidence="1">FP105234-sp</strain>
    </source>
</reference>
<organism evidence="1 2">
    <name type="scientific">Auriscalpium vulgare</name>
    <dbReference type="NCBI Taxonomy" id="40419"/>
    <lineage>
        <taxon>Eukaryota</taxon>
        <taxon>Fungi</taxon>
        <taxon>Dikarya</taxon>
        <taxon>Basidiomycota</taxon>
        <taxon>Agaricomycotina</taxon>
        <taxon>Agaricomycetes</taxon>
        <taxon>Russulales</taxon>
        <taxon>Auriscalpiaceae</taxon>
        <taxon>Auriscalpium</taxon>
    </lineage>
</organism>
<evidence type="ECO:0000313" key="2">
    <source>
        <dbReference type="Proteomes" id="UP000814033"/>
    </source>
</evidence>
<comment type="caution">
    <text evidence="1">The sequence shown here is derived from an EMBL/GenBank/DDBJ whole genome shotgun (WGS) entry which is preliminary data.</text>
</comment>
<dbReference type="Proteomes" id="UP000814033">
    <property type="component" value="Unassembled WGS sequence"/>
</dbReference>
<keyword evidence="2" id="KW-1185">Reference proteome</keyword>
<gene>
    <name evidence="1" type="ORF">FA95DRAFT_1602451</name>
</gene>
<reference evidence="1" key="2">
    <citation type="journal article" date="2022" name="New Phytol.">
        <title>Evolutionary transition to the ectomycorrhizal habit in the genomes of a hyperdiverse lineage of mushroom-forming fungi.</title>
        <authorList>
            <person name="Looney B."/>
            <person name="Miyauchi S."/>
            <person name="Morin E."/>
            <person name="Drula E."/>
            <person name="Courty P.E."/>
            <person name="Kohler A."/>
            <person name="Kuo A."/>
            <person name="LaButti K."/>
            <person name="Pangilinan J."/>
            <person name="Lipzen A."/>
            <person name="Riley R."/>
            <person name="Andreopoulos W."/>
            <person name="He G."/>
            <person name="Johnson J."/>
            <person name="Nolan M."/>
            <person name="Tritt A."/>
            <person name="Barry K.W."/>
            <person name="Grigoriev I.V."/>
            <person name="Nagy L.G."/>
            <person name="Hibbett D."/>
            <person name="Henrissat B."/>
            <person name="Matheny P.B."/>
            <person name="Labbe J."/>
            <person name="Martin F.M."/>
        </authorList>
    </citation>
    <scope>NUCLEOTIDE SEQUENCE</scope>
    <source>
        <strain evidence="1">FP105234-sp</strain>
    </source>
</reference>
<accession>A0ACB8S7B6</accession>
<name>A0ACB8S7B6_9AGAM</name>
<sequence>MNSPSDLPTIPSLPPIVMPDTSLFSTPGRLHSLGEGSSPASPAALPPLRAGSQLSPLTSPSDYIRPSPTQTQSLAPPTSLRKSVSVDSFVRYSPTSPVTVTARPARTNTLGPGYEDLRAGSPGVHLAWQPPRADPPHVSYQQRDSRFPLSGRSRGASISTIGDDYHRTLVEDSDEDSNEPLHLSDFHKAAARGKEKQRLVISPGDLPLPTKLPALSPPSSVSSVSISSMTNGDDTPRLPSSGVTHLLMNAGGLSRPARLARSGSFDAADTKGDGSYISTASATNPSEVTLAVVGGKGCGKSAAIAKGLRAYKLSEPATVTDHNSGYGPFTYTLREGKIGDDTAPECVLNVLELDATVLKDKRMDQYIWPDGAPSLDGVVVCYDVSRKETFVHVEDLIRCFTDLHLPIVVFACKCDLTKDDPAKKAEQLREVHALMKLDVGLIEISVMEDQGKGQLRLGFEWLLKSIARATRGRRVRGPDDFYYHNPASPDVLVSPPPWEISRSSTATPTAASVVPGIAASRSASSAPAPPRSPNAPTSPTRARSTNDLLASDLERADLSRERSRSIIDLRANGNGGAGVSKPEPGPNDSLGATDESFEERPENRERERESRPVAFATLEELLDKLLFLAVSGDDWGYISHFLLTYRRFASPRSVVLAMQKRMRQLDQSSTDPMFACFAQMRICHLLEVWIQDYPHDFAVGAAADALTALVKSIISKTHLLHYGSDFLPFLESRPLVDKDAAWALKVDETPDESDDSYSLSEDEEDHLGSEPPTRTSVQASQRKLTSSSGPTSARERKSSLPLTAKALVMPDVMADTTLYTTDADPSPKQLLKDLLLMSNDLTLIPANDIAEEITRIETRLFLRIEPRHWLVHTLVSGKKDPELDSIAGFSALSNHLADWVVSLILCHDRSRNRAKQIEKLVEVADKLRSLNNYSALRAFVAGINNASYPGDPAMTMFQQKNPTLYKHLQSWDLLLQSARSHRSYRMALRNTKGACIPALEVHLSDLIRAHEGNDDFSSKDPQKIHWAKFNMIGKFIQTTTQFQAQCRSASNYSFGERRPICEMILKGLVMDPEMQRSRITPPSELEEADERDRAHLPRTTSREYPDRPRDAVNFRRLMFWN</sequence>
<protein>
    <submittedName>
        <fullName evidence="1">Ras GEF</fullName>
    </submittedName>
</protein>
<evidence type="ECO:0000313" key="1">
    <source>
        <dbReference type="EMBL" id="KAI0051683.1"/>
    </source>
</evidence>
<proteinExistence type="predicted"/>
<dbReference type="EMBL" id="MU275850">
    <property type="protein sequence ID" value="KAI0051683.1"/>
    <property type="molecule type" value="Genomic_DNA"/>
</dbReference>